<dbReference type="Gene3D" id="3.40.50.720">
    <property type="entry name" value="NAD(P)-binding Rossmann-like Domain"/>
    <property type="match status" value="1"/>
</dbReference>
<comment type="similarity">
    <text evidence="1">Belongs to the NAD(P)-dependent epimerase/dehydratase family. SDR39U1 subfamily.</text>
</comment>
<evidence type="ECO:0000313" key="4">
    <source>
        <dbReference type="Proteomes" id="UP001165302"/>
    </source>
</evidence>
<protein>
    <submittedName>
        <fullName evidence="3">TIGR01777 family protein</fullName>
    </submittedName>
</protein>
<evidence type="ECO:0000256" key="1">
    <source>
        <dbReference type="ARBA" id="ARBA00009353"/>
    </source>
</evidence>
<organism evidence="3 4">
    <name type="scientific">Sphingobacterium bovistauri</name>
    <dbReference type="NCBI Taxonomy" id="2781959"/>
    <lineage>
        <taxon>Bacteria</taxon>
        <taxon>Pseudomonadati</taxon>
        <taxon>Bacteroidota</taxon>
        <taxon>Sphingobacteriia</taxon>
        <taxon>Sphingobacteriales</taxon>
        <taxon>Sphingobacteriaceae</taxon>
        <taxon>Sphingobacterium</taxon>
    </lineage>
</organism>
<dbReference type="InterPro" id="IPR036291">
    <property type="entry name" value="NAD(P)-bd_dom_sf"/>
</dbReference>
<dbReference type="RefSeq" id="WP_225552434.1">
    <property type="nucleotide sequence ID" value="NZ_JADEYP010000011.1"/>
</dbReference>
<dbReference type="InterPro" id="IPR001509">
    <property type="entry name" value="Epimerase_deHydtase"/>
</dbReference>
<dbReference type="InterPro" id="IPR010099">
    <property type="entry name" value="SDR39U1"/>
</dbReference>
<dbReference type="PANTHER" id="PTHR11092:SF0">
    <property type="entry name" value="EPIMERASE FAMILY PROTEIN SDR39U1"/>
    <property type="match status" value="1"/>
</dbReference>
<proteinExistence type="inferred from homology"/>
<dbReference type="Proteomes" id="UP001165302">
    <property type="component" value="Unassembled WGS sequence"/>
</dbReference>
<dbReference type="EMBL" id="JADEYP010000011">
    <property type="protein sequence ID" value="MCA5005045.1"/>
    <property type="molecule type" value="Genomic_DNA"/>
</dbReference>
<dbReference type="SUPFAM" id="SSF51735">
    <property type="entry name" value="NAD(P)-binding Rossmann-fold domains"/>
    <property type="match status" value="1"/>
</dbReference>
<dbReference type="PANTHER" id="PTHR11092">
    <property type="entry name" value="SUGAR NUCLEOTIDE EPIMERASE RELATED"/>
    <property type="match status" value="1"/>
</dbReference>
<sequence length="306" mass="34387">MADKKIVLAGGTGNIGDLLSSVLVQLDYEVIILSRKLHTSKHSNIKYIRWDGETVGEWKEALEDADTLINLSGNSIQCRFTERNKKELLSSRIDPTRILGEAIDEVKNPPRLWINFSGISIFEGLEGMHDEESKDCGNTFLANLTKQWENSFFSARTPNTAKVCLRLSPVLSRDFGMFKELYPLAKLGLGGKVGDGNQKVCWIHEDDLVKLVLWIINHESPSDLYHACSSAPESNKLFMKNLRKAVGMPLGMPLPTLFAKIGAYFKGVESDMLLRTNSVYAIRPAKEGFEYNYPTTQKAFEHLTKK</sequence>
<evidence type="ECO:0000259" key="2">
    <source>
        <dbReference type="Pfam" id="PF01370"/>
    </source>
</evidence>
<feature type="domain" description="NAD-dependent epimerase/dehydratase" evidence="2">
    <location>
        <begin position="6"/>
        <end position="117"/>
    </location>
</feature>
<evidence type="ECO:0000313" key="3">
    <source>
        <dbReference type="EMBL" id="MCA5005045.1"/>
    </source>
</evidence>
<gene>
    <name evidence="3" type="ORF">IPZ78_07755</name>
</gene>
<dbReference type="NCBIfam" id="TIGR01777">
    <property type="entry name" value="yfcH"/>
    <property type="match status" value="1"/>
</dbReference>
<keyword evidence="4" id="KW-1185">Reference proteome</keyword>
<comment type="caution">
    <text evidence="3">The sequence shown here is derived from an EMBL/GenBank/DDBJ whole genome shotgun (WGS) entry which is preliminary data.</text>
</comment>
<accession>A0ABS7Z4F6</accession>
<reference evidence="3" key="1">
    <citation type="submission" date="2020-10" db="EMBL/GenBank/DDBJ databases">
        <authorList>
            <person name="Lu T."/>
            <person name="Wang Q."/>
            <person name="Han X."/>
        </authorList>
    </citation>
    <scope>NUCLEOTIDE SEQUENCE</scope>
    <source>
        <strain evidence="3">WQ 366</strain>
    </source>
</reference>
<name>A0ABS7Z4F6_9SPHI</name>
<dbReference type="Pfam" id="PF01370">
    <property type="entry name" value="Epimerase"/>
    <property type="match status" value="1"/>
</dbReference>